<comment type="caution">
    <text evidence="3">The sequence shown here is derived from an EMBL/GenBank/DDBJ whole genome shotgun (WGS) entry which is preliminary data.</text>
</comment>
<sequence length="461" mass="49032">MKTTGSRSLILYILGMAFLFGLGVFLYGIVTEGGNWAMQPFNKHLTTGGQLANSGKILDRNNVVLAKSENGKRVYNNDETVRRAMLHTVGDSNGYISTGIQYNYRSELSGYNLITGLATPTGKSGGSDIRLTLDSTLCKLALQKLGSSSGAVAIYNYKTGEMLCSVSTPNFDPSNPPKDLDTDKTGKYDGVYLDRVLSSSYTPGSIFKLVTSAAAIENIADLDSRSWECNGSVTINGNKITDVASYGKLNFKNALAKSSNVAFAQIAIELGADKMTAMANSMGFNRSFDLDGISTSKSIYKVDGAQPNELGWSGVGQYTDLTNPFHMMVMMGAIANDGVPVRPYMIGSITAPFGLTVRSGHTQTDSRLLKAETAEKLKAYMRYNVTSYYGDGLFPGLAVCAKTGTAEVGGGKKPNGWMVGFSSNEKTPLAFAVVVENSKSGMSSAGQVASALMTAAAKTIK</sequence>
<keyword evidence="4" id="KW-1185">Reference proteome</keyword>
<evidence type="ECO:0000259" key="2">
    <source>
        <dbReference type="Pfam" id="PF00905"/>
    </source>
</evidence>
<name>A0ABS7DIR3_9FIRM</name>
<feature type="transmembrane region" description="Helical" evidence="1">
    <location>
        <begin position="9"/>
        <end position="30"/>
    </location>
</feature>
<dbReference type="SUPFAM" id="SSF56601">
    <property type="entry name" value="beta-lactamase/transpeptidase-like"/>
    <property type="match status" value="1"/>
</dbReference>
<dbReference type="InterPro" id="IPR012338">
    <property type="entry name" value="Beta-lactam/transpept-like"/>
</dbReference>
<organism evidence="3 4">
    <name type="scientific">Caproiciproducens faecalis</name>
    <dbReference type="NCBI Taxonomy" id="2820301"/>
    <lineage>
        <taxon>Bacteria</taxon>
        <taxon>Bacillati</taxon>
        <taxon>Bacillota</taxon>
        <taxon>Clostridia</taxon>
        <taxon>Eubacteriales</taxon>
        <taxon>Acutalibacteraceae</taxon>
        <taxon>Caproiciproducens</taxon>
    </lineage>
</organism>
<dbReference type="PANTHER" id="PTHR30627:SF24">
    <property type="entry name" value="PENICILLIN-BINDING PROTEIN 4B"/>
    <property type="match status" value="1"/>
</dbReference>
<dbReference type="InterPro" id="IPR001460">
    <property type="entry name" value="PCN-bd_Tpept"/>
</dbReference>
<dbReference type="Gene3D" id="3.40.710.10">
    <property type="entry name" value="DD-peptidase/beta-lactamase superfamily"/>
    <property type="match status" value="1"/>
</dbReference>
<proteinExistence type="predicted"/>
<keyword evidence="1" id="KW-0812">Transmembrane</keyword>
<dbReference type="Proteomes" id="UP000719942">
    <property type="component" value="Unassembled WGS sequence"/>
</dbReference>
<dbReference type="RefSeq" id="WP_219938346.1">
    <property type="nucleotide sequence ID" value="NZ_JAGFNZ010000001.1"/>
</dbReference>
<keyword evidence="1" id="KW-1133">Transmembrane helix</keyword>
<dbReference type="Pfam" id="PF00905">
    <property type="entry name" value="Transpeptidase"/>
    <property type="match status" value="1"/>
</dbReference>
<evidence type="ECO:0000313" key="3">
    <source>
        <dbReference type="EMBL" id="MBW7571192.1"/>
    </source>
</evidence>
<dbReference type="EMBL" id="JAGFNZ010000001">
    <property type="protein sequence ID" value="MBW7571192.1"/>
    <property type="molecule type" value="Genomic_DNA"/>
</dbReference>
<gene>
    <name evidence="3" type="ORF">J5W02_00050</name>
</gene>
<keyword evidence="1" id="KW-0472">Membrane</keyword>
<evidence type="ECO:0000313" key="4">
    <source>
        <dbReference type="Proteomes" id="UP000719942"/>
    </source>
</evidence>
<evidence type="ECO:0000256" key="1">
    <source>
        <dbReference type="SAM" id="Phobius"/>
    </source>
</evidence>
<feature type="domain" description="Penicillin-binding protein transpeptidase" evidence="2">
    <location>
        <begin position="150"/>
        <end position="453"/>
    </location>
</feature>
<reference evidence="3 4" key="1">
    <citation type="submission" date="2021-03" db="EMBL/GenBank/DDBJ databases">
        <title>Caproiciproducens sp. nov. isolated from feces of cow.</title>
        <authorList>
            <person name="Choi J.-Y."/>
        </authorList>
    </citation>
    <scope>NUCLEOTIDE SEQUENCE [LARGE SCALE GENOMIC DNA]</scope>
    <source>
        <strain evidence="3 4">AGMB10547</strain>
    </source>
</reference>
<dbReference type="Gene3D" id="3.90.1310.10">
    <property type="entry name" value="Penicillin-binding protein 2a (Domain 2)"/>
    <property type="match status" value="1"/>
</dbReference>
<accession>A0ABS7DIR3</accession>
<protein>
    <submittedName>
        <fullName evidence="3">Penicillin-binding protein</fullName>
    </submittedName>
</protein>
<dbReference type="PANTHER" id="PTHR30627">
    <property type="entry name" value="PEPTIDOGLYCAN D,D-TRANSPEPTIDASE"/>
    <property type="match status" value="1"/>
</dbReference>
<dbReference type="InterPro" id="IPR050515">
    <property type="entry name" value="Beta-lactam/transpept"/>
</dbReference>